<dbReference type="PANTHER" id="PTHR33933">
    <property type="entry name" value="NUCLEOTIDYLTRANSFERASE"/>
    <property type="match status" value="1"/>
</dbReference>
<dbReference type="EMBL" id="DYVY01000090">
    <property type="protein sequence ID" value="HJF94256.1"/>
    <property type="molecule type" value="Genomic_DNA"/>
</dbReference>
<dbReference type="AlphaFoldDB" id="A0A921LDS6"/>
<accession>A0A921LDS6</accession>
<comment type="caution">
    <text evidence="2">The sequence shown here is derived from an EMBL/GenBank/DDBJ whole genome shotgun (WGS) entry which is preliminary data.</text>
</comment>
<name>A0A921LDS6_9FIRM</name>
<gene>
    <name evidence="2" type="ORF">K8V82_05625</name>
</gene>
<feature type="domain" description="Polymerase nucleotidyl transferase" evidence="1">
    <location>
        <begin position="10"/>
        <end position="80"/>
    </location>
</feature>
<reference evidence="2" key="2">
    <citation type="submission" date="2021-09" db="EMBL/GenBank/DDBJ databases">
        <authorList>
            <person name="Gilroy R."/>
        </authorList>
    </citation>
    <scope>NUCLEOTIDE SEQUENCE</scope>
    <source>
        <strain evidence="2">ChiSjej5B23-16112</strain>
    </source>
</reference>
<dbReference type="SUPFAM" id="SSF81301">
    <property type="entry name" value="Nucleotidyltransferase"/>
    <property type="match status" value="1"/>
</dbReference>
<dbReference type="CDD" id="cd05403">
    <property type="entry name" value="NT_KNTase_like"/>
    <property type="match status" value="1"/>
</dbReference>
<evidence type="ECO:0000313" key="3">
    <source>
        <dbReference type="Proteomes" id="UP000769156"/>
    </source>
</evidence>
<dbReference type="InterPro" id="IPR043519">
    <property type="entry name" value="NT_sf"/>
</dbReference>
<dbReference type="Gene3D" id="3.30.460.10">
    <property type="entry name" value="Beta Polymerase, domain 2"/>
    <property type="match status" value="1"/>
</dbReference>
<proteinExistence type="predicted"/>
<dbReference type="InterPro" id="IPR052548">
    <property type="entry name" value="Type_VII_TA_antitoxin"/>
</dbReference>
<reference evidence="2" key="1">
    <citation type="journal article" date="2021" name="PeerJ">
        <title>Extensive microbial diversity within the chicken gut microbiome revealed by metagenomics and culture.</title>
        <authorList>
            <person name="Gilroy R."/>
            <person name="Ravi A."/>
            <person name="Getino M."/>
            <person name="Pursley I."/>
            <person name="Horton D.L."/>
            <person name="Alikhan N.F."/>
            <person name="Baker D."/>
            <person name="Gharbi K."/>
            <person name="Hall N."/>
            <person name="Watson M."/>
            <person name="Adriaenssens E.M."/>
            <person name="Foster-Nyarko E."/>
            <person name="Jarju S."/>
            <person name="Secka A."/>
            <person name="Antonio M."/>
            <person name="Oren A."/>
            <person name="Chaudhuri R.R."/>
            <person name="La Ragione R."/>
            <person name="Hildebrand F."/>
            <person name="Pallen M.J."/>
        </authorList>
    </citation>
    <scope>NUCLEOTIDE SEQUENCE</scope>
    <source>
        <strain evidence="2">ChiSjej5B23-16112</strain>
    </source>
</reference>
<dbReference type="PANTHER" id="PTHR33933:SF1">
    <property type="entry name" value="PROTEIN ADENYLYLTRANSFERASE MNTA-RELATED"/>
    <property type="match status" value="1"/>
</dbReference>
<dbReference type="Pfam" id="PF01909">
    <property type="entry name" value="NTP_transf_2"/>
    <property type="match status" value="1"/>
</dbReference>
<dbReference type="InterPro" id="IPR002934">
    <property type="entry name" value="Polymerase_NTP_transf_dom"/>
</dbReference>
<dbReference type="Proteomes" id="UP000769156">
    <property type="component" value="Unassembled WGS sequence"/>
</dbReference>
<protein>
    <submittedName>
        <fullName evidence="2">Nucleotidyltransferase domain-containing protein</fullName>
    </submittedName>
</protein>
<dbReference type="RefSeq" id="WP_226395675.1">
    <property type="nucleotide sequence ID" value="NZ_CALKQL010000020.1"/>
</dbReference>
<dbReference type="GO" id="GO:0016779">
    <property type="term" value="F:nucleotidyltransferase activity"/>
    <property type="evidence" value="ECO:0007669"/>
    <property type="project" value="InterPro"/>
</dbReference>
<evidence type="ECO:0000313" key="2">
    <source>
        <dbReference type="EMBL" id="HJF94256.1"/>
    </source>
</evidence>
<organism evidence="2 3">
    <name type="scientific">Lachnoclostridium phocaeense</name>
    <dbReference type="NCBI Taxonomy" id="1871021"/>
    <lineage>
        <taxon>Bacteria</taxon>
        <taxon>Bacillati</taxon>
        <taxon>Bacillota</taxon>
        <taxon>Clostridia</taxon>
        <taxon>Lachnospirales</taxon>
        <taxon>Lachnospiraceae</taxon>
    </lineage>
</organism>
<evidence type="ECO:0000259" key="1">
    <source>
        <dbReference type="Pfam" id="PF01909"/>
    </source>
</evidence>
<sequence length="116" mass="13437">MEKIKDEKLRKILQEMAELLKQVYGDRLKAVILYGSVARGTQTEDSDVDIMVLVNGTDAQLREYNERLSDVSTDLALKYMMVFSIIDVKYQEYQDWKKVSPFYKNVDEEGVVVYAA</sequence>